<proteinExistence type="predicted"/>
<dbReference type="HOGENOM" id="CLU_2602218_0_0_11"/>
<comment type="caution">
    <text evidence="1">The sequence shown here is derived from an EMBL/GenBank/DDBJ whole genome shotgun (WGS) entry which is preliminary data.</text>
</comment>
<reference evidence="1 2" key="1">
    <citation type="journal article" date="2012" name="J. Bacteriol.">
        <title>Complete Genome Sequence of Mycobacterium fortuitum subsp. fortuitum Type Strain DSM46621.</title>
        <authorList>
            <person name="Ho Y.S."/>
            <person name="Adroub S.A."/>
            <person name="Aleisa F."/>
            <person name="Mahmood H."/>
            <person name="Othoum G."/>
            <person name="Rashid F."/>
            <person name="Zaher M."/>
            <person name="Ali S."/>
            <person name="Bitter W."/>
            <person name="Pain A."/>
            <person name="Abdallah A.M."/>
        </authorList>
    </citation>
    <scope>NUCLEOTIDE SEQUENCE [LARGE SCALE GENOMIC DNA]</scope>
    <source>
        <strain evidence="2">DSM46621</strain>
    </source>
</reference>
<accession>K0V9D9</accession>
<sequence length="79" mass="8586">MPQPVQAWLRHRRGDGSALSTPAFTFASAKVGGVTTTRLLGGSTPLLHTQPDQRWQLLEIGLILDAVEELLRLISPVQA</sequence>
<organism evidence="1 2">
    <name type="scientific">Mycolicibacterium fortuitum subsp. fortuitum DSM 46621 = ATCC 6841 = JCM 6387</name>
    <dbReference type="NCBI Taxonomy" id="1214102"/>
    <lineage>
        <taxon>Bacteria</taxon>
        <taxon>Bacillati</taxon>
        <taxon>Actinomycetota</taxon>
        <taxon>Actinomycetes</taxon>
        <taxon>Mycobacteriales</taxon>
        <taxon>Mycobacteriaceae</taxon>
        <taxon>Mycolicibacterium</taxon>
    </lineage>
</organism>
<dbReference type="Proteomes" id="UP000006043">
    <property type="component" value="Unassembled WGS sequence"/>
</dbReference>
<evidence type="ECO:0000313" key="1">
    <source>
        <dbReference type="EMBL" id="EJZ15571.1"/>
    </source>
</evidence>
<gene>
    <name evidence="1" type="ORF">MFORT_03636</name>
</gene>
<protein>
    <submittedName>
        <fullName evidence="1">Cytochrome P450</fullName>
    </submittedName>
</protein>
<dbReference type="AlphaFoldDB" id="K0V9D9"/>
<evidence type="ECO:0000313" key="2">
    <source>
        <dbReference type="Proteomes" id="UP000006043"/>
    </source>
</evidence>
<dbReference type="EMBL" id="ALQB01000009">
    <property type="protein sequence ID" value="EJZ15571.1"/>
    <property type="molecule type" value="Genomic_DNA"/>
</dbReference>
<dbReference type="PATRIC" id="fig|1214102.3.peg.724"/>
<dbReference type="SMR" id="K0V9D9"/>
<name>K0V9D9_MYCFO</name>